<reference evidence="1 2" key="1">
    <citation type="journal article" date="2021" name="Elife">
        <title>Chloroplast acquisition without the gene transfer in kleptoplastic sea slugs, Plakobranchus ocellatus.</title>
        <authorList>
            <person name="Maeda T."/>
            <person name="Takahashi S."/>
            <person name="Yoshida T."/>
            <person name="Shimamura S."/>
            <person name="Takaki Y."/>
            <person name="Nagai Y."/>
            <person name="Toyoda A."/>
            <person name="Suzuki Y."/>
            <person name="Arimoto A."/>
            <person name="Ishii H."/>
            <person name="Satoh N."/>
            <person name="Nishiyama T."/>
            <person name="Hasebe M."/>
            <person name="Maruyama T."/>
            <person name="Minagawa J."/>
            <person name="Obokata J."/>
            <person name="Shigenobu S."/>
        </authorList>
    </citation>
    <scope>NUCLEOTIDE SEQUENCE [LARGE SCALE GENOMIC DNA]</scope>
</reference>
<proteinExistence type="predicted"/>
<sequence>MALDMCPSCYPANIKATVEPVMERKKKGPCTVLSVIAQNTFTLRELRSTQEWYEDYEIYILTLCLITFPFRWKVASSLKIIFDSRSGSFSIDSSTM</sequence>
<keyword evidence="2" id="KW-1185">Reference proteome</keyword>
<dbReference type="AlphaFoldDB" id="A0AAV4CA29"/>
<dbReference type="EMBL" id="BLXT01005980">
    <property type="protein sequence ID" value="GFO27909.1"/>
    <property type="molecule type" value="Genomic_DNA"/>
</dbReference>
<name>A0AAV4CA29_9GAST</name>
<protein>
    <submittedName>
        <fullName evidence="1">Uncharacterized protein</fullName>
    </submittedName>
</protein>
<organism evidence="1 2">
    <name type="scientific">Plakobranchus ocellatus</name>
    <dbReference type="NCBI Taxonomy" id="259542"/>
    <lineage>
        <taxon>Eukaryota</taxon>
        <taxon>Metazoa</taxon>
        <taxon>Spiralia</taxon>
        <taxon>Lophotrochozoa</taxon>
        <taxon>Mollusca</taxon>
        <taxon>Gastropoda</taxon>
        <taxon>Heterobranchia</taxon>
        <taxon>Euthyneura</taxon>
        <taxon>Panpulmonata</taxon>
        <taxon>Sacoglossa</taxon>
        <taxon>Placobranchoidea</taxon>
        <taxon>Plakobranchidae</taxon>
        <taxon>Plakobranchus</taxon>
    </lineage>
</organism>
<dbReference type="Proteomes" id="UP000735302">
    <property type="component" value="Unassembled WGS sequence"/>
</dbReference>
<comment type="caution">
    <text evidence="1">The sequence shown here is derived from an EMBL/GenBank/DDBJ whole genome shotgun (WGS) entry which is preliminary data.</text>
</comment>
<evidence type="ECO:0000313" key="2">
    <source>
        <dbReference type="Proteomes" id="UP000735302"/>
    </source>
</evidence>
<evidence type="ECO:0000313" key="1">
    <source>
        <dbReference type="EMBL" id="GFO27909.1"/>
    </source>
</evidence>
<gene>
    <name evidence="1" type="ORF">PoB_005441400</name>
</gene>
<accession>A0AAV4CA29</accession>